<keyword evidence="4" id="KW-1185">Reference proteome</keyword>
<accession>A0AAD9C155</accession>
<dbReference type="Proteomes" id="UP001228049">
    <property type="component" value="Unassembled WGS sequence"/>
</dbReference>
<evidence type="ECO:0000313" key="3">
    <source>
        <dbReference type="EMBL" id="KAK1894057.1"/>
    </source>
</evidence>
<reference evidence="3" key="1">
    <citation type="submission" date="2023-04" db="EMBL/GenBank/DDBJ databases">
        <title>Chromosome-level genome of Chaenocephalus aceratus.</title>
        <authorList>
            <person name="Park H."/>
        </authorList>
    </citation>
    <scope>NUCLEOTIDE SEQUENCE</scope>
    <source>
        <strain evidence="3">DE</strain>
        <tissue evidence="3">Muscle</tissue>
    </source>
</reference>
<feature type="region of interest" description="Disordered" evidence="2">
    <location>
        <begin position="1"/>
        <end position="25"/>
    </location>
</feature>
<dbReference type="Gene3D" id="1.20.5.340">
    <property type="match status" value="1"/>
</dbReference>
<dbReference type="FunFam" id="3.30.70.1820:FF:000004">
    <property type="entry name" value="Uncharacterized protein"/>
    <property type="match status" value="1"/>
</dbReference>
<dbReference type="AlphaFoldDB" id="A0AAD9C155"/>
<name>A0AAD9C155_DISEL</name>
<keyword evidence="1" id="KW-0175">Coiled coil</keyword>
<proteinExistence type="predicted"/>
<dbReference type="Gene3D" id="3.30.70.1820">
    <property type="entry name" value="L1 transposable element, RRM domain"/>
    <property type="match status" value="1"/>
</dbReference>
<evidence type="ECO:0000256" key="2">
    <source>
        <dbReference type="SAM" id="MobiDB-lite"/>
    </source>
</evidence>
<dbReference type="EMBL" id="JASDAP010000011">
    <property type="protein sequence ID" value="KAK1894057.1"/>
    <property type="molecule type" value="Genomic_DNA"/>
</dbReference>
<organism evidence="3 4">
    <name type="scientific">Dissostichus eleginoides</name>
    <name type="common">Patagonian toothfish</name>
    <name type="synonym">Dissostichus amissus</name>
    <dbReference type="NCBI Taxonomy" id="100907"/>
    <lineage>
        <taxon>Eukaryota</taxon>
        <taxon>Metazoa</taxon>
        <taxon>Chordata</taxon>
        <taxon>Craniata</taxon>
        <taxon>Vertebrata</taxon>
        <taxon>Euteleostomi</taxon>
        <taxon>Actinopterygii</taxon>
        <taxon>Neopterygii</taxon>
        <taxon>Teleostei</taxon>
        <taxon>Neoteleostei</taxon>
        <taxon>Acanthomorphata</taxon>
        <taxon>Eupercaria</taxon>
        <taxon>Perciformes</taxon>
        <taxon>Notothenioidei</taxon>
        <taxon>Nototheniidae</taxon>
        <taxon>Dissostichus</taxon>
    </lineage>
</organism>
<comment type="caution">
    <text evidence="3">The sequence shown here is derived from an EMBL/GenBank/DDBJ whole genome shotgun (WGS) entry which is preliminary data.</text>
</comment>
<protein>
    <submittedName>
        <fullName evidence="3">LINE-1 retrotransposable element ORF1 protein</fullName>
    </submittedName>
</protein>
<feature type="coiled-coil region" evidence="1">
    <location>
        <begin position="53"/>
        <end position="108"/>
    </location>
</feature>
<dbReference type="InterPro" id="IPR004244">
    <property type="entry name" value="Transposase_22"/>
</dbReference>
<gene>
    <name evidence="3" type="ORF">KUDE01_019518</name>
</gene>
<evidence type="ECO:0000313" key="4">
    <source>
        <dbReference type="Proteomes" id="UP001228049"/>
    </source>
</evidence>
<dbReference type="SUPFAM" id="SSF57997">
    <property type="entry name" value="Tropomyosin"/>
    <property type="match status" value="1"/>
</dbReference>
<sequence length="237" mass="26427">MATLQGDNSASKECEGSSEANATTDNTDNAILQAINGLKTEFSSKLDGLLSAVNSVKSELTSCQKRISETEERISNAEDDVVSLQRRAESLEEQVAKLTSKLDSSENRSRISNLRLVNLPEAAEGKDICAFLESWLPDALRLAPPASPIVIERAHRLSGPKLANGPPRPLIMKFLNYKDKVLVQNAARQMGKIFYKDRQVMLFPDVSAELHKQRRRFNAVKRRLREMDLQYGIVFPA</sequence>
<dbReference type="PANTHER" id="PTHR11505">
    <property type="entry name" value="L1 TRANSPOSABLE ELEMENT-RELATED"/>
    <property type="match status" value="1"/>
</dbReference>
<evidence type="ECO:0000256" key="1">
    <source>
        <dbReference type="SAM" id="Coils"/>
    </source>
</evidence>